<dbReference type="Proteomes" id="UP000320176">
    <property type="component" value="Unassembled WGS sequence"/>
</dbReference>
<dbReference type="InterPro" id="IPR036188">
    <property type="entry name" value="FAD/NAD-bd_sf"/>
</dbReference>
<dbReference type="EMBL" id="SJPN01000013">
    <property type="protein sequence ID" value="TWT91987.1"/>
    <property type="molecule type" value="Genomic_DNA"/>
</dbReference>
<reference evidence="1 2" key="1">
    <citation type="submission" date="2019-02" db="EMBL/GenBank/DDBJ databases">
        <title>Deep-cultivation of Planctomycetes and their phenomic and genomic characterization uncovers novel biology.</title>
        <authorList>
            <person name="Wiegand S."/>
            <person name="Jogler M."/>
            <person name="Boedeker C."/>
            <person name="Pinto D."/>
            <person name="Vollmers J."/>
            <person name="Rivas-Marin E."/>
            <person name="Kohn T."/>
            <person name="Peeters S.H."/>
            <person name="Heuer A."/>
            <person name="Rast P."/>
            <person name="Oberbeckmann S."/>
            <person name="Bunk B."/>
            <person name="Jeske O."/>
            <person name="Meyerdierks A."/>
            <person name="Storesund J.E."/>
            <person name="Kallscheuer N."/>
            <person name="Luecker S."/>
            <person name="Lage O.M."/>
            <person name="Pohl T."/>
            <person name="Merkel B.J."/>
            <person name="Hornburger P."/>
            <person name="Mueller R.-W."/>
            <person name="Bruemmer F."/>
            <person name="Labrenz M."/>
            <person name="Spormann A.M."/>
            <person name="Op Den Camp H."/>
            <person name="Overmann J."/>
            <person name="Amann R."/>
            <person name="Jetten M.S.M."/>
            <person name="Mascher T."/>
            <person name="Medema M.H."/>
            <person name="Devos D.P."/>
            <person name="Kaster A.-K."/>
            <person name="Ovreas L."/>
            <person name="Rohde M."/>
            <person name="Galperin M.Y."/>
            <person name="Jogler C."/>
        </authorList>
    </citation>
    <scope>NUCLEOTIDE SEQUENCE [LARGE SCALE GENOMIC DNA]</scope>
    <source>
        <strain evidence="1 2">Pla52n</strain>
    </source>
</reference>
<evidence type="ECO:0000313" key="2">
    <source>
        <dbReference type="Proteomes" id="UP000320176"/>
    </source>
</evidence>
<dbReference type="AlphaFoldDB" id="A0A5C5ZYG8"/>
<name>A0A5C5ZYG8_9BACT</name>
<comment type="caution">
    <text evidence="1">The sequence shown here is derived from an EMBL/GenBank/DDBJ whole genome shotgun (WGS) entry which is preliminary data.</text>
</comment>
<keyword evidence="2" id="KW-1185">Reference proteome</keyword>
<evidence type="ECO:0000313" key="1">
    <source>
        <dbReference type="EMBL" id="TWT91987.1"/>
    </source>
</evidence>
<dbReference type="Gene3D" id="3.50.50.60">
    <property type="entry name" value="FAD/NAD(P)-binding domain"/>
    <property type="match status" value="1"/>
</dbReference>
<organism evidence="1 2">
    <name type="scientific">Stieleria varia</name>
    <dbReference type="NCBI Taxonomy" id="2528005"/>
    <lineage>
        <taxon>Bacteria</taxon>
        <taxon>Pseudomonadati</taxon>
        <taxon>Planctomycetota</taxon>
        <taxon>Planctomycetia</taxon>
        <taxon>Pirellulales</taxon>
        <taxon>Pirellulaceae</taxon>
        <taxon>Stieleria</taxon>
    </lineage>
</organism>
<accession>A0A5C5ZYG8</accession>
<protein>
    <submittedName>
        <fullName evidence="1">Uncharacterized protein</fullName>
    </submittedName>
</protein>
<gene>
    <name evidence="1" type="ORF">Pla52n_64600</name>
</gene>
<proteinExistence type="predicted"/>
<sequence>MRFSIFWAFNYTCILDGCGMLPTVPNPLVEHVGYEQGDALLNEIHAKNATVASSMPDHYALLKQMAHAR</sequence>